<organism evidence="1 2">
    <name type="scientific">Nitrospira tepida</name>
    <dbReference type="NCBI Taxonomy" id="2973512"/>
    <lineage>
        <taxon>Bacteria</taxon>
        <taxon>Pseudomonadati</taxon>
        <taxon>Nitrospirota</taxon>
        <taxon>Nitrospiria</taxon>
        <taxon>Nitrospirales</taxon>
        <taxon>Nitrospiraceae</taxon>
        <taxon>Nitrospira</taxon>
    </lineage>
</organism>
<dbReference type="AlphaFoldDB" id="A0AA86N1R0"/>
<dbReference type="RefSeq" id="WP_289269592.1">
    <property type="nucleotide sequence ID" value="NZ_OX365700.1"/>
</dbReference>
<dbReference type="EMBL" id="OX365700">
    <property type="protein sequence ID" value="CAI4032871.1"/>
    <property type="molecule type" value="Genomic_DNA"/>
</dbReference>
<protein>
    <submittedName>
        <fullName evidence="1">Uncharacterized protein</fullName>
    </submittedName>
</protein>
<proteinExistence type="predicted"/>
<evidence type="ECO:0000313" key="2">
    <source>
        <dbReference type="Proteomes" id="UP001179121"/>
    </source>
</evidence>
<name>A0AA86N1R0_9BACT</name>
<evidence type="ECO:0000313" key="1">
    <source>
        <dbReference type="EMBL" id="CAI4032871.1"/>
    </source>
</evidence>
<dbReference type="Proteomes" id="UP001179121">
    <property type="component" value="Chromosome"/>
</dbReference>
<keyword evidence="2" id="KW-1185">Reference proteome</keyword>
<gene>
    <name evidence="1" type="ORF">DNFV4_03301</name>
</gene>
<sequence>MVRFSEAHDVGRLVAPESGLRGREWLPRGKGFWRQLARDWERLHGACHDRASQRRLQHLQRRLASSHVGARESAIAELDVAAKIHRAGGSVLFLPESVARTADLECWFGSERLFIEVTTMIGASKRPHGVARHRAAFQHEPEGDFTIGDLLINRILARIGQKARQLSDYCAPVLLAVHVRQALDGRDQDRPARFEGGKRRHSLVPLDLRRLAGAVTNLLLPLRHLSGVLLALWDVEALPAPSGVRLANVEIAERAGGDALHPIHRVCVLNPESRFQVGEGGRHGLRALL</sequence>
<accession>A0AA86N1R0</accession>
<reference evidence="1" key="1">
    <citation type="submission" date="2022-10" db="EMBL/GenBank/DDBJ databases">
        <authorList>
            <person name="Koch H."/>
        </authorList>
    </citation>
    <scope>NUCLEOTIDE SEQUENCE</scope>
    <source>
        <strain evidence="1">DNF</strain>
    </source>
</reference>
<dbReference type="KEGG" id="nti:DNFV4_03301"/>